<sequence length="179" mass="20523">MICDQCHERPATVTVTQNQQGDVTERHLCHVCAAENHHIHNLFDQNPFSIHELLSNWLPMQQHPTRNRKTNEQAVCSKCGFSFGKFMKLGKFGCSECYEAFAPQLDEMFRRLHNGHTEHTGKVPVSFGRTLKVKKQIDELRRKMKSSIAEEQFEQAAAFRDQIRELNAQLDAGGEKNGN</sequence>
<accession>A0A1Q2KVA9</accession>
<keyword evidence="3" id="KW-1185">Reference proteome</keyword>
<dbReference type="InterPro" id="IPR025542">
    <property type="entry name" value="YacH"/>
</dbReference>
<evidence type="ECO:0000259" key="1">
    <source>
        <dbReference type="PROSITE" id="PS50151"/>
    </source>
</evidence>
<dbReference type="AlphaFoldDB" id="A0A1Q2KVA9"/>
<dbReference type="SUPFAM" id="SSF46600">
    <property type="entry name" value="C-terminal UvrC-binding domain of UvrB"/>
    <property type="match status" value="1"/>
</dbReference>
<feature type="domain" description="UVR" evidence="1">
    <location>
        <begin position="134"/>
        <end position="169"/>
    </location>
</feature>
<evidence type="ECO:0000313" key="3">
    <source>
        <dbReference type="Proteomes" id="UP000188184"/>
    </source>
</evidence>
<dbReference type="PANTHER" id="PTHR38430:SF1">
    <property type="entry name" value="PROTEIN-ARGININE KINASE ACTIVATOR PROTEIN"/>
    <property type="match status" value="1"/>
</dbReference>
<dbReference type="GO" id="GO:1990170">
    <property type="term" value="P:stress response to cadmium ion"/>
    <property type="evidence" value="ECO:0007669"/>
    <property type="project" value="TreeGrafter"/>
</dbReference>
<dbReference type="OrthoDB" id="9788704at2"/>
<dbReference type="GO" id="GO:0005507">
    <property type="term" value="F:copper ion binding"/>
    <property type="evidence" value="ECO:0007669"/>
    <property type="project" value="TreeGrafter"/>
</dbReference>
<dbReference type="KEGG" id="pmar:B0X71_00430"/>
<proteinExistence type="predicted"/>
<dbReference type="InterPro" id="IPR036876">
    <property type="entry name" value="UVR_dom_sf"/>
</dbReference>
<dbReference type="PANTHER" id="PTHR38430">
    <property type="entry name" value="PROTEIN-ARGININE KINASE ACTIVATOR PROTEIN"/>
    <property type="match status" value="1"/>
</dbReference>
<reference evidence="2 3" key="1">
    <citation type="submission" date="2017-02" db="EMBL/GenBank/DDBJ databases">
        <title>The complete genomic sequence of a novel cold adapted crude oil-degrading bacterium Planococcus qaidamina Y42.</title>
        <authorList>
            <person name="Yang R."/>
        </authorList>
    </citation>
    <scope>NUCLEOTIDE SEQUENCE [LARGE SCALE GENOMIC DNA]</scope>
    <source>
        <strain evidence="2 3">Y42</strain>
    </source>
</reference>
<dbReference type="GO" id="GO:0050897">
    <property type="term" value="F:cobalt ion binding"/>
    <property type="evidence" value="ECO:0007669"/>
    <property type="project" value="TreeGrafter"/>
</dbReference>
<protein>
    <submittedName>
        <fullName evidence="2">Nucleotide excision repair protein</fullName>
    </submittedName>
</protein>
<dbReference type="Gene3D" id="4.10.860.10">
    <property type="entry name" value="UVR domain"/>
    <property type="match status" value="1"/>
</dbReference>
<dbReference type="GO" id="GO:1990169">
    <property type="term" value="P:stress response to copper ion"/>
    <property type="evidence" value="ECO:0007669"/>
    <property type="project" value="TreeGrafter"/>
</dbReference>
<dbReference type="Proteomes" id="UP000188184">
    <property type="component" value="Chromosome"/>
</dbReference>
<organism evidence="2 3">
    <name type="scientific">Planococcus lenghuensis</name>
    <dbReference type="NCBI Taxonomy" id="2213202"/>
    <lineage>
        <taxon>Bacteria</taxon>
        <taxon>Bacillati</taxon>
        <taxon>Bacillota</taxon>
        <taxon>Bacilli</taxon>
        <taxon>Bacillales</taxon>
        <taxon>Caryophanaceae</taxon>
        <taxon>Planococcus</taxon>
    </lineage>
</organism>
<dbReference type="GO" id="GO:0046870">
    <property type="term" value="F:cadmium ion binding"/>
    <property type="evidence" value="ECO:0007669"/>
    <property type="project" value="TreeGrafter"/>
</dbReference>
<dbReference type="InterPro" id="IPR001943">
    <property type="entry name" value="UVR_dom"/>
</dbReference>
<name>A0A1Q2KVA9_9BACL</name>
<dbReference type="Pfam" id="PF02151">
    <property type="entry name" value="UVR"/>
    <property type="match status" value="1"/>
</dbReference>
<dbReference type="RefSeq" id="WP_077587611.1">
    <property type="nucleotide sequence ID" value="NZ_CP019640.1"/>
</dbReference>
<gene>
    <name evidence="2" type="ORF">B0X71_00430</name>
</gene>
<dbReference type="PROSITE" id="PS50151">
    <property type="entry name" value="UVR"/>
    <property type="match status" value="1"/>
</dbReference>
<dbReference type="GO" id="GO:0008270">
    <property type="term" value="F:zinc ion binding"/>
    <property type="evidence" value="ECO:0007669"/>
    <property type="project" value="TreeGrafter"/>
</dbReference>
<dbReference type="EMBL" id="CP019640">
    <property type="protein sequence ID" value="AQQ51737.1"/>
    <property type="molecule type" value="Genomic_DNA"/>
</dbReference>
<evidence type="ECO:0000313" key="2">
    <source>
        <dbReference type="EMBL" id="AQQ51737.1"/>
    </source>
</evidence>
<dbReference type="PIRSF" id="PIRSF015034">
    <property type="entry name" value="YacH"/>
    <property type="match status" value="1"/>
</dbReference>